<dbReference type="Pfam" id="PF04187">
    <property type="entry name" value="Cofac_haem_bdg"/>
    <property type="match status" value="1"/>
</dbReference>
<evidence type="ECO:0000313" key="4">
    <source>
        <dbReference type="Proteomes" id="UP000050416"/>
    </source>
</evidence>
<dbReference type="CDD" id="cd14727">
    <property type="entry name" value="ChanN-like"/>
    <property type="match status" value="1"/>
</dbReference>
<evidence type="ECO:0000256" key="1">
    <source>
        <dbReference type="SAM" id="SignalP"/>
    </source>
</evidence>
<evidence type="ECO:0000313" key="3">
    <source>
        <dbReference type="EMBL" id="KPQ29837.1"/>
    </source>
</evidence>
<keyword evidence="1" id="KW-0732">Signal</keyword>
<proteinExistence type="predicted"/>
<dbReference type="SUPFAM" id="SSF159501">
    <property type="entry name" value="EreA/ChaN-like"/>
    <property type="match status" value="1"/>
</dbReference>
<dbReference type="PROSITE" id="PS51257">
    <property type="entry name" value="PROKAR_LIPOPROTEIN"/>
    <property type="match status" value="1"/>
</dbReference>
<organism evidence="3 4">
    <name type="scientific">Marinobacter excellens HL-55</name>
    <dbReference type="NCBI Taxonomy" id="1305731"/>
    <lineage>
        <taxon>Bacteria</taxon>
        <taxon>Pseudomonadati</taxon>
        <taxon>Pseudomonadota</taxon>
        <taxon>Gammaproteobacteria</taxon>
        <taxon>Pseudomonadales</taxon>
        <taxon>Marinobacteraceae</taxon>
        <taxon>Marinobacter</taxon>
    </lineage>
</organism>
<protein>
    <submittedName>
        <fullName evidence="3">Putative iron-regulated protein</fullName>
    </submittedName>
</protein>
<dbReference type="Gene3D" id="3.40.50.11550">
    <property type="match status" value="1"/>
</dbReference>
<dbReference type="Proteomes" id="UP000050416">
    <property type="component" value="Unassembled WGS sequence"/>
</dbReference>
<name>A0A0P8B8N1_9GAMM</name>
<dbReference type="InterPro" id="IPR007314">
    <property type="entry name" value="Cofac_haem-bd_dom"/>
</dbReference>
<feature type="chain" id="PRO_5006148361" evidence="1">
    <location>
        <begin position="24"/>
        <end position="342"/>
    </location>
</feature>
<gene>
    <name evidence="3" type="ORF">HLUCCX14_04210</name>
</gene>
<dbReference type="AlphaFoldDB" id="A0A0P8B8N1"/>
<feature type="domain" description="Haem-binding uptake Tiki superfamily ChaN" evidence="2">
    <location>
        <begin position="59"/>
        <end position="267"/>
    </location>
</feature>
<feature type="signal peptide" evidence="1">
    <location>
        <begin position="1"/>
        <end position="23"/>
    </location>
</feature>
<dbReference type="PATRIC" id="fig|1305731.5.peg.2939"/>
<evidence type="ECO:0000259" key="2">
    <source>
        <dbReference type="Pfam" id="PF04187"/>
    </source>
</evidence>
<dbReference type="EMBL" id="LJZQ01000004">
    <property type="protein sequence ID" value="KPQ29837.1"/>
    <property type="molecule type" value="Genomic_DNA"/>
</dbReference>
<dbReference type="STRING" id="1305731.GCA_000934705_03484"/>
<accession>A0A0P8B8N1</accession>
<comment type="caution">
    <text evidence="3">The sequence shown here is derived from an EMBL/GenBank/DDBJ whole genome shotgun (WGS) entry which is preliminary data.</text>
</comment>
<dbReference type="OrthoDB" id="1680202at2"/>
<sequence length="342" mass="38169">MAVPKSFRTPVLALCMALTAGCAQLPKPSGTGPAQPQTLYDSVLFDSHSSQPVTIDNLARVLASTDVVVIGEYHGHQGSHLLQARLQQQLYQHRPRQVLTLEQFNLDFQSALDSYLAGMTGETEMIEDTNAWDNYRASYRPLVEFSRRHDLPVFAANAPADVVRCVGRTGPDYLDRLPADQRQTLPEQPFQDTPAYREKFVEAISGSHGQGDPTMAERIDNTYKAQLLRDNTMAMRILQAHQQHPDHQVVHLTGTFHSEQGLGTVALLKQQAPELSVAVISPVFWPDDEQEAPLAGNLDKGDYLYLIQPLPAEFRDTDRRQNAIRERFSSGPEVQCITEQAL</sequence>
<reference evidence="3 4" key="1">
    <citation type="submission" date="2015-09" db="EMBL/GenBank/DDBJ databases">
        <title>Identification and resolution of microdiversity through metagenomic sequencing of parallel consortia.</title>
        <authorList>
            <person name="Nelson W.C."/>
            <person name="Romine M.F."/>
            <person name="Lindemann S.R."/>
        </authorList>
    </citation>
    <scope>NUCLEOTIDE SEQUENCE [LARGE SCALE GENOMIC DNA]</scope>
    <source>
        <strain evidence="3">HL-55</strain>
    </source>
</reference>